<evidence type="ECO:0000259" key="3">
    <source>
        <dbReference type="Pfam" id="PF02826"/>
    </source>
</evidence>
<dbReference type="InterPro" id="IPR006140">
    <property type="entry name" value="D-isomer_DH_NAD-bd"/>
</dbReference>
<comment type="caution">
    <text evidence="4">The sequence shown here is derived from an EMBL/GenBank/DDBJ whole genome shotgun (WGS) entry which is preliminary data.</text>
</comment>
<dbReference type="EMBL" id="NWQG01000116">
    <property type="protein sequence ID" value="PDQ19632.1"/>
    <property type="molecule type" value="Genomic_DNA"/>
</dbReference>
<dbReference type="PANTHER" id="PTHR43333:SF1">
    <property type="entry name" value="D-ISOMER SPECIFIC 2-HYDROXYACID DEHYDROGENASE NAD-BINDING DOMAIN-CONTAINING PROTEIN"/>
    <property type="match status" value="1"/>
</dbReference>
<evidence type="ECO:0000313" key="4">
    <source>
        <dbReference type="EMBL" id="PDQ19632.1"/>
    </source>
</evidence>
<evidence type="ECO:0000313" key="5">
    <source>
        <dbReference type="Proteomes" id="UP000219182"/>
    </source>
</evidence>
<evidence type="ECO:0000256" key="1">
    <source>
        <dbReference type="ARBA" id="ARBA00023002"/>
    </source>
</evidence>
<name>A0A2A6FD07_9HYPH</name>
<gene>
    <name evidence="4" type="ORF">CN311_18410</name>
</gene>
<dbReference type="AlphaFoldDB" id="A0A2A6FD07"/>
<accession>A0A2A6FD07</accession>
<keyword evidence="2" id="KW-0520">NAD</keyword>
<evidence type="ECO:0000256" key="2">
    <source>
        <dbReference type="ARBA" id="ARBA00023027"/>
    </source>
</evidence>
<feature type="domain" description="D-isomer specific 2-hydroxyacid dehydrogenase NAD-binding" evidence="3">
    <location>
        <begin position="106"/>
        <end position="271"/>
    </location>
</feature>
<dbReference type="Gene3D" id="3.40.50.720">
    <property type="entry name" value="NAD(P)-binding Rossmann-like Domain"/>
    <property type="match status" value="2"/>
</dbReference>
<dbReference type="Pfam" id="PF02826">
    <property type="entry name" value="2-Hacid_dh_C"/>
    <property type="match status" value="1"/>
</dbReference>
<proteinExistence type="predicted"/>
<dbReference type="Proteomes" id="UP000219182">
    <property type="component" value="Unassembled WGS sequence"/>
</dbReference>
<dbReference type="SUPFAM" id="SSF51735">
    <property type="entry name" value="NAD(P)-binding Rossmann-fold domains"/>
    <property type="match status" value="1"/>
</dbReference>
<dbReference type="InterPro" id="IPR036291">
    <property type="entry name" value="NAD(P)-bd_dom_sf"/>
</dbReference>
<keyword evidence="1" id="KW-0560">Oxidoreductase</keyword>
<dbReference type="RefSeq" id="WP_097575170.1">
    <property type="nucleotide sequence ID" value="NZ_NWQG01000116.1"/>
</dbReference>
<dbReference type="PANTHER" id="PTHR43333">
    <property type="entry name" value="2-HACID_DH_C DOMAIN-CONTAINING PROTEIN"/>
    <property type="match status" value="1"/>
</dbReference>
<keyword evidence="5" id="KW-1185">Reference proteome</keyword>
<protein>
    <recommendedName>
        <fullName evidence="3">D-isomer specific 2-hydroxyacid dehydrogenase NAD-binding domain-containing protein</fullName>
    </recommendedName>
</protein>
<dbReference type="GO" id="GO:0016491">
    <property type="term" value="F:oxidoreductase activity"/>
    <property type="evidence" value="ECO:0007669"/>
    <property type="project" value="UniProtKB-KW"/>
</dbReference>
<dbReference type="GO" id="GO:0051287">
    <property type="term" value="F:NAD binding"/>
    <property type="evidence" value="ECO:0007669"/>
    <property type="project" value="InterPro"/>
</dbReference>
<reference evidence="4 5" key="1">
    <citation type="submission" date="2017-09" db="EMBL/GenBank/DDBJ databases">
        <title>Mesorhizobum sanjuanii sp. nov. isolated from nodules of Lotus tenuis in saline-alkaline lowlands of Flooding Pampa.</title>
        <authorList>
            <person name="Sannazzaro A.I."/>
            <person name="Torres Tejerizo G.A."/>
            <person name="Fontana F."/>
            <person name="Cumpa Velazquez L.M."/>
            <person name="Hansen L."/>
            <person name="Pistorio M."/>
            <person name="Estrella M.J."/>
        </authorList>
    </citation>
    <scope>NUCLEOTIDE SEQUENCE [LARGE SCALE GENOMIC DNA]</scope>
    <source>
        <strain evidence="4 5">BSA136</strain>
    </source>
</reference>
<organism evidence="4 5">
    <name type="scientific">Mesorhizobium sanjuanii</name>
    <dbReference type="NCBI Taxonomy" id="2037900"/>
    <lineage>
        <taxon>Bacteria</taxon>
        <taxon>Pseudomonadati</taxon>
        <taxon>Pseudomonadota</taxon>
        <taxon>Alphaproteobacteria</taxon>
        <taxon>Hyphomicrobiales</taxon>
        <taxon>Phyllobacteriaceae</taxon>
        <taxon>Mesorhizobium</taxon>
    </lineage>
</organism>
<sequence length="310" mass="34085">MLRLAHQFDAATHAWLRERLPGGAVLHRLSADEPWAVPEGTTVLLVTNGKLRSLTRTKPSWAKDLAWVHARPTGVDEAPDWLFDVPHFTVSRGAASFAIAEYVLAAMLDFEKRLGDVRVTSPESWSGQDIGSLAGRTIGLFGYGEIARTVAKLARPFGVHVLAVRRQAAAEGDAEFVPLEELCARSDHMIICAPLTPATRGLFDERVFAMCKSGMHLINVARGALINPMALRNALDGTIARATLDVWVEEPPPAGHWVYGHPRVRLTPHCSSRGPLTEARLHVILETNLDYWLAGKPKNMIGKVSRTARY</sequence>